<protein>
    <submittedName>
        <fullName evidence="1">Uncharacterized protein</fullName>
    </submittedName>
</protein>
<proteinExistence type="predicted"/>
<dbReference type="EMBL" id="CM046105">
    <property type="protein sequence ID" value="KAI8434924.1"/>
    <property type="molecule type" value="Genomic_DNA"/>
</dbReference>
<evidence type="ECO:0000313" key="1">
    <source>
        <dbReference type="EMBL" id="KAI8434924.1"/>
    </source>
</evidence>
<comment type="caution">
    <text evidence="1">The sequence shown here is derived from an EMBL/GenBank/DDBJ whole genome shotgun (WGS) entry which is preliminary data.</text>
</comment>
<name>A0ACC0KEQ5_CHOFU</name>
<evidence type="ECO:0000313" key="2">
    <source>
        <dbReference type="Proteomes" id="UP001064048"/>
    </source>
</evidence>
<accession>A0ACC0KEQ5</accession>
<gene>
    <name evidence="1" type="ORF">MSG28_003397</name>
</gene>
<keyword evidence="2" id="KW-1185">Reference proteome</keyword>
<organism evidence="1 2">
    <name type="scientific">Choristoneura fumiferana</name>
    <name type="common">Spruce budworm moth</name>
    <name type="synonym">Archips fumiferana</name>
    <dbReference type="NCBI Taxonomy" id="7141"/>
    <lineage>
        <taxon>Eukaryota</taxon>
        <taxon>Metazoa</taxon>
        <taxon>Ecdysozoa</taxon>
        <taxon>Arthropoda</taxon>
        <taxon>Hexapoda</taxon>
        <taxon>Insecta</taxon>
        <taxon>Pterygota</taxon>
        <taxon>Neoptera</taxon>
        <taxon>Endopterygota</taxon>
        <taxon>Lepidoptera</taxon>
        <taxon>Glossata</taxon>
        <taxon>Ditrysia</taxon>
        <taxon>Tortricoidea</taxon>
        <taxon>Tortricidae</taxon>
        <taxon>Tortricinae</taxon>
        <taxon>Choristoneura</taxon>
    </lineage>
</organism>
<dbReference type="Proteomes" id="UP001064048">
    <property type="component" value="Chromosome 5"/>
</dbReference>
<reference evidence="1 2" key="1">
    <citation type="journal article" date="2022" name="Genome Biol. Evol.">
        <title>The Spruce Budworm Genome: Reconstructing the Evolutionary History of Antifreeze Proteins.</title>
        <authorList>
            <person name="Beliveau C."/>
            <person name="Gagne P."/>
            <person name="Picq S."/>
            <person name="Vernygora O."/>
            <person name="Keeling C.I."/>
            <person name="Pinkney K."/>
            <person name="Doucet D."/>
            <person name="Wen F."/>
            <person name="Johnston J.S."/>
            <person name="Maaroufi H."/>
            <person name="Boyle B."/>
            <person name="Laroche J."/>
            <person name="Dewar K."/>
            <person name="Juretic N."/>
            <person name="Blackburn G."/>
            <person name="Nisole A."/>
            <person name="Brunet B."/>
            <person name="Brandao M."/>
            <person name="Lumley L."/>
            <person name="Duan J."/>
            <person name="Quan G."/>
            <person name="Lucarotti C.J."/>
            <person name="Roe A.D."/>
            <person name="Sperling F.A.H."/>
            <person name="Levesque R.C."/>
            <person name="Cusson M."/>
        </authorList>
    </citation>
    <scope>NUCLEOTIDE SEQUENCE [LARGE SCALE GENOMIC DNA]</scope>
    <source>
        <strain evidence="1">Glfc:IPQL:Cfum</strain>
    </source>
</reference>
<sequence>MVFESVSRTVRILLLGEPGVGKTSLILSLVTEEFSDHVPPKAEEITIPADVTPEQVPTNIVDICMAEQSLEQVAEEIEKAHVICIVFSVEKQETLNKIASYWLPFVRENCPDDHRKPVILVGNKIDLIDYSVIDNIWDIAEEYPEVDRCIECSAKTLTNVSEMFYNAQKAVLHPITPIYCIDEQELTEKCKKALSRIFRICDLDGDGLMDDYEITIFQKKCFDTPLQLQVLDEVKSVIAQNIAGGIENDCITLKGFIFLHCLFIQRGRNETTWTVLRKFGYDESLELMHSYLYANIKVPAGCSSELSYKGQQFLTQVFEKYDQDKDGMLNPTELKNVFSSCPRIPWHNLRYTVPTNEKGYLTLQGWMCRWTLMTLLDLQNTSAYLAYLGFNFLENESQKAAIHITREKKVDIAKKQSSRNVYQCHVIGPRSCGKTSICRSFLGIAQKKIKPSTHERGGGDCTDNCCINTVQVYGQEKSLVLKEIPITRVSDPLEPHEKYFAESHIPVLIVGTKCDALLARQEYILQPEVFCSKYQLLPPQAFHIRENRHDVHLKHFTSFAGDNSSWWKAGIGVAAATVMGLITPLAITAAEDIPLNILYHHQICLQVILIMAPDNREATIKPVMLLRTQAKIGASRMQVAIVTVVHKPLGITMGKVITPITEAEQEVVAVAAEDMTVTMGVDT</sequence>